<feature type="compositionally biased region" description="Polar residues" evidence="15">
    <location>
        <begin position="244"/>
        <end position="256"/>
    </location>
</feature>
<accession>U6KVN5</accession>
<keyword evidence="9" id="KW-0833">Ubl conjugation pathway</keyword>
<dbReference type="VEuPathDB" id="ToxoDB:ETH_00011035"/>
<keyword evidence="13" id="KW-0472">Membrane</keyword>
<dbReference type="SUPFAM" id="SSF54585">
    <property type="entry name" value="Cdc48 domain 2-like"/>
    <property type="match status" value="1"/>
</dbReference>
<keyword evidence="10" id="KW-0862">Zinc</keyword>
<dbReference type="Proteomes" id="UP000030747">
    <property type="component" value="Unassembled WGS sequence"/>
</dbReference>
<dbReference type="Gene3D" id="3.10.330.10">
    <property type="match status" value="1"/>
</dbReference>
<keyword evidence="5" id="KW-0812">Transmembrane</keyword>
<evidence type="ECO:0000259" key="16">
    <source>
        <dbReference type="PROSITE" id="PS50089"/>
    </source>
</evidence>
<dbReference type="GO" id="GO:0006511">
    <property type="term" value="P:ubiquitin-dependent protein catabolic process"/>
    <property type="evidence" value="ECO:0007669"/>
    <property type="project" value="TreeGrafter"/>
</dbReference>
<evidence type="ECO:0000256" key="8">
    <source>
        <dbReference type="ARBA" id="ARBA00022771"/>
    </source>
</evidence>
<evidence type="ECO:0000256" key="10">
    <source>
        <dbReference type="ARBA" id="ARBA00022833"/>
    </source>
</evidence>
<dbReference type="EMBL" id="HG675688">
    <property type="protein sequence ID" value="CDJ42026.1"/>
    <property type="molecule type" value="Genomic_DNA"/>
</dbReference>
<dbReference type="PANTHER" id="PTHR45977">
    <property type="entry name" value="TARGET OF ERK KINASE MPK-1"/>
    <property type="match status" value="1"/>
</dbReference>
<evidence type="ECO:0000256" key="3">
    <source>
        <dbReference type="ARBA" id="ARBA00012483"/>
    </source>
</evidence>
<evidence type="ECO:0000256" key="9">
    <source>
        <dbReference type="ARBA" id="ARBA00022786"/>
    </source>
</evidence>
<feature type="region of interest" description="Disordered" evidence="15">
    <location>
        <begin position="1"/>
        <end position="26"/>
    </location>
</feature>
<dbReference type="VEuPathDB" id="ToxoDB:ETH2_1147300"/>
<keyword evidence="18" id="KW-1185">Reference proteome</keyword>
<evidence type="ECO:0000313" key="17">
    <source>
        <dbReference type="EMBL" id="CDJ42026.1"/>
    </source>
</evidence>
<keyword evidence="8 14" id="KW-0863">Zinc-finger</keyword>
<dbReference type="SUPFAM" id="SSF57850">
    <property type="entry name" value="RING/U-box"/>
    <property type="match status" value="1"/>
</dbReference>
<evidence type="ECO:0000256" key="12">
    <source>
        <dbReference type="ARBA" id="ARBA00022989"/>
    </source>
</evidence>
<reference evidence="17" key="1">
    <citation type="submission" date="2013-10" db="EMBL/GenBank/DDBJ databases">
        <title>Genomic analysis of the causative agents of coccidiosis in chickens.</title>
        <authorList>
            <person name="Reid A.J."/>
            <person name="Blake D."/>
            <person name="Billington K."/>
            <person name="Browne H."/>
            <person name="Dunn M."/>
            <person name="Hung S."/>
            <person name="Kawahara F."/>
            <person name="Miranda-Saavedra D."/>
            <person name="Mourier T."/>
            <person name="Nagra H."/>
            <person name="Otto T.D."/>
            <person name="Rawlings N."/>
            <person name="Sanchez A."/>
            <person name="Sanders M."/>
            <person name="Subramaniam C."/>
            <person name="Tay Y."/>
            <person name="Dear P."/>
            <person name="Doerig C."/>
            <person name="Gruber A."/>
            <person name="Parkinson J."/>
            <person name="Shirley M."/>
            <person name="Wan K.L."/>
            <person name="Berriman M."/>
            <person name="Tomley F."/>
            <person name="Pain A."/>
        </authorList>
    </citation>
    <scope>NUCLEOTIDE SEQUENCE [LARGE SCALE GENOMIC DNA]</scope>
    <source>
        <strain evidence="17">Houghton</strain>
    </source>
</reference>
<dbReference type="Pfam" id="PF13639">
    <property type="entry name" value="zf-RING_2"/>
    <property type="match status" value="1"/>
</dbReference>
<organism evidence="17 18">
    <name type="scientific">Eimeria tenella</name>
    <name type="common">Coccidian parasite</name>
    <dbReference type="NCBI Taxonomy" id="5802"/>
    <lineage>
        <taxon>Eukaryota</taxon>
        <taxon>Sar</taxon>
        <taxon>Alveolata</taxon>
        <taxon>Apicomplexa</taxon>
        <taxon>Conoidasida</taxon>
        <taxon>Coccidia</taxon>
        <taxon>Eucoccidiorida</taxon>
        <taxon>Eimeriorina</taxon>
        <taxon>Eimeriidae</taxon>
        <taxon>Eimeria</taxon>
    </lineage>
</organism>
<keyword evidence="7" id="KW-0547">Nucleotide-binding</keyword>
<evidence type="ECO:0000256" key="4">
    <source>
        <dbReference type="ARBA" id="ARBA00022679"/>
    </source>
</evidence>
<dbReference type="GO" id="GO:0016567">
    <property type="term" value="P:protein ubiquitination"/>
    <property type="evidence" value="ECO:0007669"/>
    <property type="project" value="TreeGrafter"/>
</dbReference>
<evidence type="ECO:0000256" key="6">
    <source>
        <dbReference type="ARBA" id="ARBA00022723"/>
    </source>
</evidence>
<dbReference type="RefSeq" id="XP_013232776.1">
    <property type="nucleotide sequence ID" value="XM_013377322.1"/>
</dbReference>
<sequence length="783" mass="84235">MTGAADDSPQSVNTGSKDSRAPSVCNVSTSSSIVCNEAEEGEAAGSGDAEYCAANSQGDSICSEGAHNPTMNSTATERTAVEKIHLLPISEEAPKSWVFATLTGLMKECKTVQQYMYIRVKRPVKENKSPQKARGCDESDKGVSSEATDAEYNYIVVACLPHSGVITPSTVVFTTGAPLKPLRRIQLLALVHPNSSYARKAGVASYSEALQRGLVGEGSAASQSRRSRRADSTSRSAASPPQRPENNSNGIENGVTTGEAGYGAADAERHRRQLGSPFDWEDTHAAGHRHRRRPAPVREFSRAEDVIAAVLEDSDAGSGEENGGDEDSMGGGTPFRLSDATGPEASGTRSDSNEAEPPMQHQRTLQLNFNFSSSFSTDFGQSMSGTDGSPGDAPRSLSEKVLFYDFVAPYFRARGAGASLPSSPANAGTDGTSRDTAIVVFPGKKLVIRDLTFVVWATDPDNGPGFVRKDTAMYISVDPWGEYRRVHILPFADTLPTTYSFRLFEDYLQPFLKEQPWRLIRKGDIFTFRGVEFKVIATEPSTIPVARVGPETVVHFEGSLNPSLIDILPPDILSRVRRLPARVQPFAIVAAAQSLDPQLLLRVLPSGNMRGNPRGIDEGLEAAVERQLVGPFCLSAYQRLYAHLCTRKKRHPSREKREEAEANGEADAPGCSQEIPSSRSSTAEAEAAVAEAAAGGWELEAPCCTVCTLQLQDGAESVTLTCGHAFHWDCARAWLRCSATCPNCRAEVVLPSEDHGECRGSNTSVGTAALGFVRSAWADFFNS</sequence>
<keyword evidence="11" id="KW-0067">ATP-binding</keyword>
<proteinExistence type="predicted"/>
<dbReference type="GO" id="GO:0061630">
    <property type="term" value="F:ubiquitin protein ligase activity"/>
    <property type="evidence" value="ECO:0007669"/>
    <property type="project" value="UniProtKB-EC"/>
</dbReference>
<keyword evidence="4" id="KW-0808">Transferase</keyword>
<evidence type="ECO:0000256" key="14">
    <source>
        <dbReference type="PROSITE-ProRule" id="PRU00175"/>
    </source>
</evidence>
<evidence type="ECO:0000256" key="11">
    <source>
        <dbReference type="ARBA" id="ARBA00022840"/>
    </source>
</evidence>
<dbReference type="InterPro" id="IPR001841">
    <property type="entry name" value="Znf_RING"/>
</dbReference>
<gene>
    <name evidence="17" type="ORF">ETH_00011035</name>
</gene>
<feature type="domain" description="RING-type" evidence="16">
    <location>
        <begin position="704"/>
        <end position="745"/>
    </location>
</feature>
<evidence type="ECO:0000256" key="5">
    <source>
        <dbReference type="ARBA" id="ARBA00022692"/>
    </source>
</evidence>
<dbReference type="GO" id="GO:0005524">
    <property type="term" value="F:ATP binding"/>
    <property type="evidence" value="ECO:0007669"/>
    <property type="project" value="UniProtKB-KW"/>
</dbReference>
<keyword evidence="6" id="KW-0479">Metal-binding</keyword>
<feature type="compositionally biased region" description="Basic residues" evidence="15">
    <location>
        <begin position="286"/>
        <end position="295"/>
    </location>
</feature>
<evidence type="ECO:0000256" key="13">
    <source>
        <dbReference type="ARBA" id="ARBA00023136"/>
    </source>
</evidence>
<comment type="subcellular location">
    <subcellularLocation>
        <location evidence="2">Membrane</location>
        <topology evidence="2">Multi-pass membrane protein</topology>
    </subcellularLocation>
</comment>
<feature type="region of interest" description="Disordered" evidence="15">
    <location>
        <begin position="215"/>
        <end position="361"/>
    </location>
</feature>
<feature type="region of interest" description="Disordered" evidence="15">
    <location>
        <begin position="652"/>
        <end position="677"/>
    </location>
</feature>
<reference evidence="17" key="2">
    <citation type="submission" date="2013-10" db="EMBL/GenBank/DDBJ databases">
        <authorList>
            <person name="Aslett M."/>
        </authorList>
    </citation>
    <scope>NUCLEOTIDE SEQUENCE [LARGE SCALE GENOMIC DNA]</scope>
    <source>
        <strain evidence="17">Houghton</strain>
    </source>
</reference>
<dbReference type="PANTHER" id="PTHR45977:SF13">
    <property type="entry name" value="GB|AAF27103.1"/>
    <property type="match status" value="1"/>
</dbReference>
<dbReference type="PROSITE" id="PS50089">
    <property type="entry name" value="ZF_RING_2"/>
    <property type="match status" value="1"/>
</dbReference>
<dbReference type="InterPro" id="IPR013083">
    <property type="entry name" value="Znf_RING/FYVE/PHD"/>
</dbReference>
<name>U6KVN5_EIMTE</name>
<dbReference type="SMART" id="SM00184">
    <property type="entry name" value="RING"/>
    <property type="match status" value="1"/>
</dbReference>
<evidence type="ECO:0000256" key="1">
    <source>
        <dbReference type="ARBA" id="ARBA00000900"/>
    </source>
</evidence>
<evidence type="ECO:0000256" key="2">
    <source>
        <dbReference type="ARBA" id="ARBA00004141"/>
    </source>
</evidence>
<dbReference type="GO" id="GO:0008270">
    <property type="term" value="F:zinc ion binding"/>
    <property type="evidence" value="ECO:0007669"/>
    <property type="project" value="UniProtKB-KW"/>
</dbReference>
<dbReference type="GeneID" id="25251396"/>
<dbReference type="Gene3D" id="3.30.40.10">
    <property type="entry name" value="Zinc/RING finger domain, C3HC4 (zinc finger)"/>
    <property type="match status" value="1"/>
</dbReference>
<dbReference type="GO" id="GO:0016020">
    <property type="term" value="C:membrane"/>
    <property type="evidence" value="ECO:0007669"/>
    <property type="project" value="UniProtKB-SubCell"/>
</dbReference>
<dbReference type="EC" id="2.3.2.27" evidence="3"/>
<dbReference type="AlphaFoldDB" id="U6KVN5"/>
<dbReference type="OMA" id="DLTFVVW"/>
<dbReference type="InterPro" id="IPR029067">
    <property type="entry name" value="CDC48_domain_2-like_sf"/>
</dbReference>
<evidence type="ECO:0000256" key="7">
    <source>
        <dbReference type="ARBA" id="ARBA00022741"/>
    </source>
</evidence>
<protein>
    <recommendedName>
        <fullName evidence="3">RING-type E3 ubiquitin transferase</fullName>
        <ecNumber evidence="3">2.3.2.27</ecNumber>
    </recommendedName>
</protein>
<comment type="catalytic activity">
    <reaction evidence="1">
        <text>S-ubiquitinyl-[E2 ubiquitin-conjugating enzyme]-L-cysteine + [acceptor protein]-L-lysine = [E2 ubiquitin-conjugating enzyme]-L-cysteine + N(6)-ubiquitinyl-[acceptor protein]-L-lysine.</text>
        <dbReference type="EC" id="2.3.2.27"/>
    </reaction>
</comment>
<evidence type="ECO:0000256" key="15">
    <source>
        <dbReference type="SAM" id="MobiDB-lite"/>
    </source>
</evidence>
<keyword evidence="12" id="KW-1133">Transmembrane helix</keyword>
<dbReference type="OrthoDB" id="8062037at2759"/>
<evidence type="ECO:0000313" key="18">
    <source>
        <dbReference type="Proteomes" id="UP000030747"/>
    </source>
</evidence>